<protein>
    <submittedName>
        <fullName evidence="12">S8 family serine peptidase</fullName>
    </submittedName>
</protein>
<sequence>MSRMSSHRALRMMTGTMAVMSVSLLGIGAATPTFAADQPVIAADQKTDRVMNYAVNLNRDASRAQLDEAVNRANGLGKVLAQYPEINTFFVQASAKDFAAKYAKELTAAGIGLHSVGPTRTKEVSGKEVVVPKPNGATGDRAASYAAESESQFVAERNFQSDPDTPKAWGIAATGADEAAKVDVKLAPVTVGVIDSGIEGGHKDLKDQIDASKSVGCSTNGVADTSYEAWQPDDTPGSDHGTHVAGTIGAATNGVGVEGVAPKARLAAVKVVNRDGSIYPEYASCGFMWAGHQGFDVTNNSYYVDPWEYWVPSEGNQAAGLEAVTRAVKFSQTQGVLNIAAAGNSNADLDNVKVDNGSPNDNGDENIIENRNVEGGLDIPAMLPGVVTVSAVGLEPEPGKRKADLSKVDPKTAKLRRAYFSNYGATNVDVAAPGVDIYSTVSKAASGGKEYDTFSGTSMASPHTAGVAALLRAVNPTLTADEAAGLLKKHAKKAYNRLETPAEELARVSARNRGAVTLSEVGQTPAEKEYRGNGFISALSAVLDDQPAPTINEVEYSTDGTHWAPLAGAKIDKDFKIRVHVTGPATEINASVSGTKFAFSKSADGAFDGDYWVESDQYQAKDFAKDASLKITANGRNNDERANDDASGEVTFSVEVPSPKAEPTKPATPAEPAVPGKGGKEDTAKEGASRKDKEGASRKDKVENRTQVVHKTRQSLSATGVAGDALGILSVGLLALGSTLALRRTSKK</sequence>
<evidence type="ECO:0000313" key="12">
    <source>
        <dbReference type="EMBL" id="WCE47049.1"/>
    </source>
</evidence>
<dbReference type="Gene3D" id="3.40.50.200">
    <property type="entry name" value="Peptidase S8/S53 domain"/>
    <property type="match status" value="1"/>
</dbReference>
<comment type="similarity">
    <text evidence="1 6 7">Belongs to the peptidase S8 family.</text>
</comment>
<organism evidence="12 13">
    <name type="scientific">Winkia neuii subsp. anitrata</name>
    <dbReference type="NCBI Taxonomy" id="29318"/>
    <lineage>
        <taxon>Bacteria</taxon>
        <taxon>Bacillati</taxon>
        <taxon>Actinomycetota</taxon>
        <taxon>Actinomycetes</taxon>
        <taxon>Actinomycetales</taxon>
        <taxon>Actinomycetaceae</taxon>
        <taxon>Winkia</taxon>
    </lineage>
</organism>
<keyword evidence="9" id="KW-0472">Membrane</keyword>
<evidence type="ECO:0000256" key="3">
    <source>
        <dbReference type="ARBA" id="ARBA00022801"/>
    </source>
</evidence>
<keyword evidence="2 6" id="KW-0645">Protease</keyword>
<keyword evidence="4 6" id="KW-0720">Serine protease</keyword>
<evidence type="ECO:0000256" key="2">
    <source>
        <dbReference type="ARBA" id="ARBA00022670"/>
    </source>
</evidence>
<feature type="active site" description="Charge relay system" evidence="5 6">
    <location>
        <position position="195"/>
    </location>
</feature>
<dbReference type="InterPro" id="IPR015500">
    <property type="entry name" value="Peptidase_S8_subtilisin-rel"/>
</dbReference>
<feature type="compositionally biased region" description="Basic and acidic residues" evidence="8">
    <location>
        <begin position="678"/>
        <end position="704"/>
    </location>
</feature>
<feature type="transmembrane region" description="Helical" evidence="9">
    <location>
        <begin position="721"/>
        <end position="742"/>
    </location>
</feature>
<evidence type="ECO:0000256" key="1">
    <source>
        <dbReference type="ARBA" id="ARBA00011073"/>
    </source>
</evidence>
<dbReference type="InterPro" id="IPR050131">
    <property type="entry name" value="Peptidase_S8_subtilisin-like"/>
</dbReference>
<evidence type="ECO:0000256" key="4">
    <source>
        <dbReference type="ARBA" id="ARBA00022825"/>
    </source>
</evidence>
<feature type="active site" description="Charge relay system" evidence="5 6">
    <location>
        <position position="240"/>
    </location>
</feature>
<evidence type="ECO:0000256" key="5">
    <source>
        <dbReference type="PIRSR" id="PIRSR615500-1"/>
    </source>
</evidence>
<feature type="signal peptide" evidence="10">
    <location>
        <begin position="1"/>
        <end position="35"/>
    </location>
</feature>
<dbReference type="Pfam" id="PF00082">
    <property type="entry name" value="Peptidase_S8"/>
    <property type="match status" value="1"/>
</dbReference>
<dbReference type="InterPro" id="IPR036852">
    <property type="entry name" value="Peptidase_S8/S53_dom_sf"/>
</dbReference>
<dbReference type="InterPro" id="IPR022398">
    <property type="entry name" value="Peptidase_S8_His-AS"/>
</dbReference>
<keyword evidence="3 6" id="KW-0378">Hydrolase</keyword>
<keyword evidence="10" id="KW-0732">Signal</keyword>
<dbReference type="KEGG" id="wne:PIG85_05220"/>
<dbReference type="SUPFAM" id="SSF52743">
    <property type="entry name" value="Subtilisin-like"/>
    <property type="match status" value="1"/>
</dbReference>
<dbReference type="InterPro" id="IPR023828">
    <property type="entry name" value="Peptidase_S8_Ser-AS"/>
</dbReference>
<feature type="active site" description="Charge relay system" evidence="5 6">
    <location>
        <position position="458"/>
    </location>
</feature>
<dbReference type="PANTHER" id="PTHR43806:SF11">
    <property type="entry name" value="CEREVISIN-RELATED"/>
    <property type="match status" value="1"/>
</dbReference>
<dbReference type="PROSITE" id="PS00136">
    <property type="entry name" value="SUBTILASE_ASP"/>
    <property type="match status" value="1"/>
</dbReference>
<dbReference type="InterPro" id="IPR000209">
    <property type="entry name" value="Peptidase_S8/S53_dom"/>
</dbReference>
<name>A0AB38XS64_9ACTO</name>
<accession>A0AB38XS64</accession>
<evidence type="ECO:0000256" key="8">
    <source>
        <dbReference type="SAM" id="MobiDB-lite"/>
    </source>
</evidence>
<dbReference type="PRINTS" id="PR00723">
    <property type="entry name" value="SUBTILISIN"/>
</dbReference>
<evidence type="ECO:0000313" key="13">
    <source>
        <dbReference type="Proteomes" id="UP001211044"/>
    </source>
</evidence>
<dbReference type="AlphaFoldDB" id="A0AB38XS64"/>
<evidence type="ECO:0000256" key="6">
    <source>
        <dbReference type="PROSITE-ProRule" id="PRU01240"/>
    </source>
</evidence>
<gene>
    <name evidence="12" type="ORF">PIG85_05220</name>
</gene>
<dbReference type="EMBL" id="CP116394">
    <property type="protein sequence ID" value="WCE47049.1"/>
    <property type="molecule type" value="Genomic_DNA"/>
</dbReference>
<evidence type="ECO:0000256" key="9">
    <source>
        <dbReference type="SAM" id="Phobius"/>
    </source>
</evidence>
<dbReference type="PROSITE" id="PS51892">
    <property type="entry name" value="SUBTILASE"/>
    <property type="match status" value="1"/>
</dbReference>
<dbReference type="PROSITE" id="PS00138">
    <property type="entry name" value="SUBTILASE_SER"/>
    <property type="match status" value="1"/>
</dbReference>
<keyword evidence="9" id="KW-0812">Transmembrane</keyword>
<feature type="domain" description="Peptidase S8/S53" evidence="11">
    <location>
        <begin position="189"/>
        <end position="494"/>
    </location>
</feature>
<feature type="chain" id="PRO_5044189984" evidence="10">
    <location>
        <begin position="36"/>
        <end position="748"/>
    </location>
</feature>
<evidence type="ECO:0000256" key="7">
    <source>
        <dbReference type="RuleBase" id="RU003355"/>
    </source>
</evidence>
<proteinExistence type="inferred from homology"/>
<dbReference type="PANTHER" id="PTHR43806">
    <property type="entry name" value="PEPTIDASE S8"/>
    <property type="match status" value="1"/>
</dbReference>
<feature type="region of interest" description="Disordered" evidence="8">
    <location>
        <begin position="634"/>
        <end position="713"/>
    </location>
</feature>
<dbReference type="InterPro" id="IPR023827">
    <property type="entry name" value="Peptidase_S8_Asp-AS"/>
</dbReference>
<evidence type="ECO:0000256" key="10">
    <source>
        <dbReference type="SAM" id="SignalP"/>
    </source>
</evidence>
<dbReference type="GO" id="GO:0006508">
    <property type="term" value="P:proteolysis"/>
    <property type="evidence" value="ECO:0007669"/>
    <property type="project" value="UniProtKB-KW"/>
</dbReference>
<feature type="compositionally biased region" description="Low complexity" evidence="8">
    <location>
        <begin position="659"/>
        <end position="673"/>
    </location>
</feature>
<dbReference type="RefSeq" id="WP_082149285.1">
    <property type="nucleotide sequence ID" value="NZ_CP116394.1"/>
</dbReference>
<reference evidence="12" key="1">
    <citation type="submission" date="2023-01" db="EMBL/GenBank/DDBJ databases">
        <title>Comparative Genomic Analysis of the Clinically-Derived Winkia Strain NY0527 Provides Evidence into the Taxonomic Reassignment of Winkia neuii and Characterizes Their Virulence Traits.</title>
        <authorList>
            <person name="Cai X."/>
            <person name="Peng Y."/>
            <person name="Li M."/>
            <person name="Qiu Y."/>
            <person name="Wang Y."/>
            <person name="Xu L."/>
            <person name="Hou Q."/>
        </authorList>
    </citation>
    <scope>NUCLEOTIDE SEQUENCE</scope>
    <source>
        <strain evidence="12">NY0527</strain>
    </source>
</reference>
<keyword evidence="9" id="KW-1133">Transmembrane helix</keyword>
<evidence type="ECO:0000259" key="11">
    <source>
        <dbReference type="Pfam" id="PF00082"/>
    </source>
</evidence>
<dbReference type="Proteomes" id="UP001211044">
    <property type="component" value="Chromosome"/>
</dbReference>
<dbReference type="PROSITE" id="PS00137">
    <property type="entry name" value="SUBTILASE_HIS"/>
    <property type="match status" value="1"/>
</dbReference>
<dbReference type="GO" id="GO:0004252">
    <property type="term" value="F:serine-type endopeptidase activity"/>
    <property type="evidence" value="ECO:0007669"/>
    <property type="project" value="UniProtKB-UniRule"/>
</dbReference>